<dbReference type="InterPro" id="IPR015424">
    <property type="entry name" value="PyrdxlP-dep_Trfase"/>
</dbReference>
<dbReference type="Gene3D" id="3.90.1150.10">
    <property type="entry name" value="Aspartate Aminotransferase, domain 1"/>
    <property type="match status" value="1"/>
</dbReference>
<dbReference type="InterPro" id="IPR015421">
    <property type="entry name" value="PyrdxlP-dep_Trfase_major"/>
</dbReference>
<evidence type="ECO:0000256" key="1">
    <source>
        <dbReference type="ARBA" id="ARBA00001933"/>
    </source>
</evidence>
<dbReference type="PANTHER" id="PTHR11808">
    <property type="entry name" value="TRANS-SULFURATION ENZYME FAMILY MEMBER"/>
    <property type="match status" value="1"/>
</dbReference>
<organism evidence="4 5">
    <name type="scientific">Clonostachys chloroleuca</name>
    <dbReference type="NCBI Taxonomy" id="1926264"/>
    <lineage>
        <taxon>Eukaryota</taxon>
        <taxon>Fungi</taxon>
        <taxon>Dikarya</taxon>
        <taxon>Ascomycota</taxon>
        <taxon>Pezizomycotina</taxon>
        <taxon>Sordariomycetes</taxon>
        <taxon>Hypocreomycetidae</taxon>
        <taxon>Hypocreales</taxon>
        <taxon>Bionectriaceae</taxon>
        <taxon>Clonostachys</taxon>
    </lineage>
</organism>
<evidence type="ECO:0000313" key="5">
    <source>
        <dbReference type="Proteomes" id="UP001160390"/>
    </source>
</evidence>
<dbReference type="InterPro" id="IPR054542">
    <property type="entry name" value="Cys_met_metab_PP"/>
</dbReference>
<accession>A0AA35PXA3</accession>
<dbReference type="SUPFAM" id="SSF53383">
    <property type="entry name" value="PLP-dependent transferases"/>
    <property type="match status" value="1"/>
</dbReference>
<comment type="caution">
    <text evidence="4">The sequence shown here is derived from an EMBL/GenBank/DDBJ whole genome shotgun (WGS) entry which is preliminary data.</text>
</comment>
<evidence type="ECO:0008006" key="6">
    <source>
        <dbReference type="Google" id="ProtNLM"/>
    </source>
</evidence>
<dbReference type="PANTHER" id="PTHR11808:SF35">
    <property type="entry name" value="CYSTATHIONINE GAMMA-SYNTHASE (AFU_ORTHOLOGUE AFUA_7G01590)"/>
    <property type="match status" value="1"/>
</dbReference>
<dbReference type="InterPro" id="IPR000277">
    <property type="entry name" value="Cys/Met-Metab_PyrdxlP-dep_enz"/>
</dbReference>
<dbReference type="GO" id="GO:0030170">
    <property type="term" value="F:pyridoxal phosphate binding"/>
    <property type="evidence" value="ECO:0007669"/>
    <property type="project" value="InterPro"/>
</dbReference>
<dbReference type="GO" id="GO:0005737">
    <property type="term" value="C:cytoplasm"/>
    <property type="evidence" value="ECO:0007669"/>
    <property type="project" value="TreeGrafter"/>
</dbReference>
<reference evidence="4" key="1">
    <citation type="submission" date="2023-01" db="EMBL/GenBank/DDBJ databases">
        <authorList>
            <person name="Piombo E."/>
        </authorList>
    </citation>
    <scope>NUCLEOTIDE SEQUENCE</scope>
</reference>
<evidence type="ECO:0000313" key="4">
    <source>
        <dbReference type="EMBL" id="CAI6083507.1"/>
    </source>
</evidence>
<dbReference type="Gene3D" id="3.40.640.10">
    <property type="entry name" value="Type I PLP-dependent aspartate aminotransferase-like (Major domain)"/>
    <property type="match status" value="2"/>
</dbReference>
<sequence>MAPVVVSCLLVVKSLEPETFTKSYAALEARKTFRALYDAACKIVNDKACPCGPDTAFTAPMAQEARLEVASQPWSLPNDGVRSQCSDPPDEVGLEMDTGHINDLIGVDQSYSWLIDEMFEHFPFEPTAIGCRSARWELEAIKKEQGEAARHRCTQLHKPSTPMVTWSVTAISVSTTFRFPRDAEALKPGQTVIRRQMPLDLTSHHYSRISAPTTTRLEVVLTQIIGQPFITYASGLAAFHALMIMLNPKRIFIDDVYHGCQKVVDIMARLTGLEKNSLNQLERLERAAAAGAYLVVDSTFGPPPLQDPFAFGADVVLHSGTKYFGGHSDILCGILPVSQSHVDQGWLDQLRNERSTIGSVMGSLEGWLGLRSIRTLQLRVERQSANAVALVSWLHLQTQDEAFIAAKTILQVTHASLQEDALAAGWLQKQMPGGYGPVFSILFHEANDARRLPSFLHLFNHATSLGGVESLIEWRAMTDAGADRRLARVSVGVEDLRDLQNDLLQGLAALVGQP</sequence>
<keyword evidence="2 3" id="KW-0663">Pyridoxal phosphate</keyword>
<dbReference type="GO" id="GO:0016846">
    <property type="term" value="F:carbon-sulfur lyase activity"/>
    <property type="evidence" value="ECO:0007669"/>
    <property type="project" value="TreeGrafter"/>
</dbReference>
<keyword evidence="5" id="KW-1185">Reference proteome</keyword>
<dbReference type="Pfam" id="PF01053">
    <property type="entry name" value="Cys_Met_Meta_PP"/>
    <property type="match status" value="2"/>
</dbReference>
<dbReference type="GO" id="GO:0019346">
    <property type="term" value="P:transsulfuration"/>
    <property type="evidence" value="ECO:0007669"/>
    <property type="project" value="InterPro"/>
</dbReference>
<dbReference type="FunFam" id="3.90.1150.10:FF:000066">
    <property type="entry name" value="Putative cystathionine beta-lyase"/>
    <property type="match status" value="1"/>
</dbReference>
<comment type="similarity">
    <text evidence="3">Belongs to the trans-sulfuration enzymes family.</text>
</comment>
<proteinExistence type="inferred from homology"/>
<name>A0AA35PXA3_9HYPO</name>
<protein>
    <recommendedName>
        <fullName evidence="6">Cystathionine beta-lyase</fullName>
    </recommendedName>
</protein>
<evidence type="ECO:0000256" key="3">
    <source>
        <dbReference type="RuleBase" id="RU362118"/>
    </source>
</evidence>
<dbReference type="AlphaFoldDB" id="A0AA35PXA3"/>
<dbReference type="InterPro" id="IPR015422">
    <property type="entry name" value="PyrdxlP-dep_Trfase_small"/>
</dbReference>
<dbReference type="EMBL" id="CABFNP030000751">
    <property type="protein sequence ID" value="CAI6083507.1"/>
    <property type="molecule type" value="Genomic_DNA"/>
</dbReference>
<gene>
    <name evidence="4" type="ORF">CCHLO57077_00012506</name>
</gene>
<dbReference type="Proteomes" id="UP001160390">
    <property type="component" value="Unassembled WGS sequence"/>
</dbReference>
<evidence type="ECO:0000256" key="2">
    <source>
        <dbReference type="ARBA" id="ARBA00022898"/>
    </source>
</evidence>
<comment type="cofactor">
    <cofactor evidence="1 3">
        <name>pyridoxal 5'-phosphate</name>
        <dbReference type="ChEBI" id="CHEBI:597326"/>
    </cofactor>
</comment>
<dbReference type="PROSITE" id="PS00868">
    <property type="entry name" value="CYS_MET_METAB_PP"/>
    <property type="match status" value="1"/>
</dbReference>